<dbReference type="RefSeq" id="WP_124869781.1">
    <property type="nucleotide sequence ID" value="NZ_RQJO01000007.1"/>
</dbReference>
<evidence type="ECO:0000313" key="3">
    <source>
        <dbReference type="Proteomes" id="UP000271925"/>
    </source>
</evidence>
<dbReference type="Proteomes" id="UP000271925">
    <property type="component" value="Unassembled WGS sequence"/>
</dbReference>
<dbReference type="GO" id="GO:0017171">
    <property type="term" value="F:serine hydrolase activity"/>
    <property type="evidence" value="ECO:0007669"/>
    <property type="project" value="TreeGrafter"/>
</dbReference>
<feature type="domain" description="AB hydrolase-1" evidence="1">
    <location>
        <begin position="64"/>
        <end position="280"/>
    </location>
</feature>
<organism evidence="2 3">
    <name type="scientific">Larkinella rosea</name>
    <dbReference type="NCBI Taxonomy" id="2025312"/>
    <lineage>
        <taxon>Bacteria</taxon>
        <taxon>Pseudomonadati</taxon>
        <taxon>Bacteroidota</taxon>
        <taxon>Cytophagia</taxon>
        <taxon>Cytophagales</taxon>
        <taxon>Spirosomataceae</taxon>
        <taxon>Larkinella</taxon>
    </lineage>
</organism>
<accession>A0A3P1BZI7</accession>
<protein>
    <submittedName>
        <fullName evidence="2">Alpha/beta hydrolase</fullName>
    </submittedName>
</protein>
<dbReference type="Gene3D" id="3.40.50.1820">
    <property type="entry name" value="alpha/beta hydrolase"/>
    <property type="match status" value="1"/>
</dbReference>
<reference evidence="2 3" key="1">
    <citation type="submission" date="2018-11" db="EMBL/GenBank/DDBJ databases">
        <authorList>
            <person name="Zhou Z."/>
            <person name="Wang G."/>
        </authorList>
    </citation>
    <scope>NUCLEOTIDE SEQUENCE [LARGE SCALE GENOMIC DNA]</scope>
    <source>
        <strain evidence="2 3">KCTC52004</strain>
    </source>
</reference>
<sequence>MIRYLDQDDLIKAILIALYALFSLVAKSQSPEKIPYGSNPKAGRYLQVDDARIYYEVYGQGKPVVLLHGGLLGYIDEFSDLITRLSKEYQVIAVATRGHGKSEVGTKPYTYRLFAEDARAVIKAVAKDSVILIGFSDGAISSYILAVDHPELVRKEVAIGGGVLGIGDYDESQKNFWTKLTDESLEKALPGFIAERKKQMPQPQQWSRFLSELQKAWLEPVYIDKAALKKIKCPTLIVAGDHDGSTERFVSIYKTIPNAQLAIIPGSGHVVLLQQPKLTYDVIHPFISH</sequence>
<keyword evidence="2" id="KW-0378">Hydrolase</keyword>
<dbReference type="InterPro" id="IPR029058">
    <property type="entry name" value="AB_hydrolase_fold"/>
</dbReference>
<dbReference type="SUPFAM" id="SSF53474">
    <property type="entry name" value="alpha/beta-Hydrolases"/>
    <property type="match status" value="1"/>
</dbReference>
<dbReference type="PANTHER" id="PTHR46331:SF2">
    <property type="entry name" value="VALACYCLOVIR HYDROLASE"/>
    <property type="match status" value="1"/>
</dbReference>
<dbReference type="InterPro" id="IPR000073">
    <property type="entry name" value="AB_hydrolase_1"/>
</dbReference>
<dbReference type="EMBL" id="RQJO01000007">
    <property type="protein sequence ID" value="RRB06565.1"/>
    <property type="molecule type" value="Genomic_DNA"/>
</dbReference>
<name>A0A3P1BZI7_9BACT</name>
<dbReference type="PANTHER" id="PTHR46331">
    <property type="entry name" value="VALACYCLOVIR HYDROLASE"/>
    <property type="match status" value="1"/>
</dbReference>
<evidence type="ECO:0000259" key="1">
    <source>
        <dbReference type="Pfam" id="PF12697"/>
    </source>
</evidence>
<evidence type="ECO:0000313" key="2">
    <source>
        <dbReference type="EMBL" id="RRB06565.1"/>
    </source>
</evidence>
<dbReference type="AlphaFoldDB" id="A0A3P1BZI7"/>
<keyword evidence="3" id="KW-1185">Reference proteome</keyword>
<dbReference type="OrthoDB" id="2247630at2"/>
<gene>
    <name evidence="2" type="ORF">EHT25_01840</name>
</gene>
<proteinExistence type="predicted"/>
<dbReference type="Pfam" id="PF12697">
    <property type="entry name" value="Abhydrolase_6"/>
    <property type="match status" value="1"/>
</dbReference>
<comment type="caution">
    <text evidence="2">The sequence shown here is derived from an EMBL/GenBank/DDBJ whole genome shotgun (WGS) entry which is preliminary data.</text>
</comment>